<keyword evidence="1" id="KW-0472">Membrane</keyword>
<proteinExistence type="predicted"/>
<organism evidence="2 3">
    <name type="scientific">Filimonas lacunae</name>
    <dbReference type="NCBI Taxonomy" id="477680"/>
    <lineage>
        <taxon>Bacteria</taxon>
        <taxon>Pseudomonadati</taxon>
        <taxon>Bacteroidota</taxon>
        <taxon>Chitinophagia</taxon>
        <taxon>Chitinophagales</taxon>
        <taxon>Chitinophagaceae</taxon>
        <taxon>Filimonas</taxon>
    </lineage>
</organism>
<feature type="transmembrane region" description="Helical" evidence="1">
    <location>
        <begin position="49"/>
        <end position="67"/>
    </location>
</feature>
<dbReference type="AlphaFoldDB" id="A0A1N7R656"/>
<evidence type="ECO:0000313" key="3">
    <source>
        <dbReference type="Proteomes" id="UP000186917"/>
    </source>
</evidence>
<evidence type="ECO:0008006" key="4">
    <source>
        <dbReference type="Google" id="ProtNLM"/>
    </source>
</evidence>
<reference evidence="3" key="1">
    <citation type="submission" date="2017-01" db="EMBL/GenBank/DDBJ databases">
        <authorList>
            <person name="Varghese N."/>
            <person name="Submissions S."/>
        </authorList>
    </citation>
    <scope>NUCLEOTIDE SEQUENCE [LARGE SCALE GENOMIC DNA]</scope>
    <source>
        <strain evidence="3">DSM 21054</strain>
    </source>
</reference>
<evidence type="ECO:0000256" key="1">
    <source>
        <dbReference type="SAM" id="Phobius"/>
    </source>
</evidence>
<dbReference type="Proteomes" id="UP000186917">
    <property type="component" value="Unassembled WGS sequence"/>
</dbReference>
<evidence type="ECO:0000313" key="2">
    <source>
        <dbReference type="EMBL" id="SIT30509.1"/>
    </source>
</evidence>
<dbReference type="EMBL" id="FTOR01000009">
    <property type="protein sequence ID" value="SIT30509.1"/>
    <property type="molecule type" value="Genomic_DNA"/>
</dbReference>
<gene>
    <name evidence="2" type="ORF">SAMN05421788_109243</name>
</gene>
<keyword evidence="1" id="KW-1133">Transmembrane helix</keyword>
<protein>
    <recommendedName>
        <fullName evidence="4">Redox-active disulfide protein 2</fullName>
    </recommendedName>
</protein>
<accession>A0A1N7R656</accession>
<sequence>MPTKPLTDRSTEELTKTAKTIKAMIVVMILTSTILLTLAIVMMLHHKKFLPVLIVNFSTLPILLVNLNSLKALHKEIATRKA</sequence>
<feature type="transmembrane region" description="Helical" evidence="1">
    <location>
        <begin position="21"/>
        <end position="43"/>
    </location>
</feature>
<keyword evidence="3" id="KW-1185">Reference proteome</keyword>
<keyword evidence="1" id="KW-0812">Transmembrane</keyword>
<name>A0A1N7R656_9BACT</name>